<sequence>MKKPPLDIISMTPLFNGLSRDELEKISEIAVYRDFQKNAPIFWEGDPADGFFIVAEGRVKVFKSSGDGKEQILHILGPGEPFGEVPVFSGGSFPAGAQSMPDARTLFIKRASFLDLISKNPSLAMNMLGVLALRLRQFTVQVENLSLKEVPGRLAAYLAYLSEKENNAVAVRLDISKGQLAGLLGTIPETLSRIFSKMTQSGLIRVRGSDIEILDMEGLRQKAGL</sequence>
<dbReference type="InterPro" id="IPR014710">
    <property type="entry name" value="RmlC-like_jellyroll"/>
</dbReference>
<keyword evidence="3" id="KW-0804">Transcription</keyword>
<dbReference type="InterPro" id="IPR036388">
    <property type="entry name" value="WH-like_DNA-bd_sf"/>
</dbReference>
<dbReference type="SMART" id="SM00100">
    <property type="entry name" value="cNMP"/>
    <property type="match status" value="1"/>
</dbReference>
<dbReference type="PANTHER" id="PTHR24567:SF68">
    <property type="entry name" value="DNA-BINDING TRANSCRIPTIONAL DUAL REGULATOR CRP"/>
    <property type="match status" value="1"/>
</dbReference>
<evidence type="ECO:0000259" key="5">
    <source>
        <dbReference type="PROSITE" id="PS51063"/>
    </source>
</evidence>
<dbReference type="InterPro" id="IPR018490">
    <property type="entry name" value="cNMP-bd_dom_sf"/>
</dbReference>
<dbReference type="SMART" id="SM00419">
    <property type="entry name" value="HTH_CRP"/>
    <property type="match status" value="1"/>
</dbReference>
<dbReference type="Gene3D" id="2.60.120.10">
    <property type="entry name" value="Jelly Rolls"/>
    <property type="match status" value="1"/>
</dbReference>
<name>A0A484HQ42_9BACT</name>
<evidence type="ECO:0000256" key="1">
    <source>
        <dbReference type="ARBA" id="ARBA00023015"/>
    </source>
</evidence>
<dbReference type="PANTHER" id="PTHR24567">
    <property type="entry name" value="CRP FAMILY TRANSCRIPTIONAL REGULATORY PROTEIN"/>
    <property type="match status" value="1"/>
</dbReference>
<evidence type="ECO:0000256" key="3">
    <source>
        <dbReference type="ARBA" id="ARBA00023163"/>
    </source>
</evidence>
<dbReference type="Pfam" id="PF13545">
    <property type="entry name" value="HTH_Crp_2"/>
    <property type="match status" value="1"/>
</dbReference>
<dbReference type="InterPro" id="IPR012318">
    <property type="entry name" value="HTH_CRP"/>
</dbReference>
<dbReference type="EMBL" id="CAACVI010000045">
    <property type="protein sequence ID" value="VEN74977.1"/>
    <property type="molecule type" value="Genomic_DNA"/>
</dbReference>
<reference evidence="6" key="1">
    <citation type="submission" date="2019-01" db="EMBL/GenBank/DDBJ databases">
        <authorList>
            <consortium name="Genoscope - CEA"/>
            <person name="William W."/>
        </authorList>
    </citation>
    <scope>NUCLEOTIDE SEQUENCE</scope>
    <source>
        <strain evidence="6">CR-1</strain>
    </source>
</reference>
<dbReference type="Gene3D" id="1.10.10.10">
    <property type="entry name" value="Winged helix-like DNA-binding domain superfamily/Winged helix DNA-binding domain"/>
    <property type="match status" value="1"/>
</dbReference>
<dbReference type="CDD" id="cd00092">
    <property type="entry name" value="HTH_CRP"/>
    <property type="match status" value="1"/>
</dbReference>
<dbReference type="AlphaFoldDB" id="A0A484HQ42"/>
<dbReference type="GO" id="GO:0003700">
    <property type="term" value="F:DNA-binding transcription factor activity"/>
    <property type="evidence" value="ECO:0007669"/>
    <property type="project" value="TreeGrafter"/>
</dbReference>
<organism evidence="6">
    <name type="scientific">uncultured Desulfobacteraceae bacterium</name>
    <dbReference type="NCBI Taxonomy" id="218296"/>
    <lineage>
        <taxon>Bacteria</taxon>
        <taxon>Pseudomonadati</taxon>
        <taxon>Thermodesulfobacteriota</taxon>
        <taxon>Desulfobacteria</taxon>
        <taxon>Desulfobacterales</taxon>
        <taxon>Desulfobacteraceae</taxon>
        <taxon>environmental samples</taxon>
    </lineage>
</organism>
<dbReference type="CDD" id="cd00038">
    <property type="entry name" value="CAP_ED"/>
    <property type="match status" value="1"/>
</dbReference>
<accession>A0A484HQ42</accession>
<feature type="domain" description="HTH crp-type" evidence="5">
    <location>
        <begin position="148"/>
        <end position="217"/>
    </location>
</feature>
<dbReference type="InterPro" id="IPR000595">
    <property type="entry name" value="cNMP-bd_dom"/>
</dbReference>
<feature type="domain" description="Cyclic nucleotide-binding" evidence="4">
    <location>
        <begin position="14"/>
        <end position="134"/>
    </location>
</feature>
<evidence type="ECO:0000256" key="2">
    <source>
        <dbReference type="ARBA" id="ARBA00023125"/>
    </source>
</evidence>
<protein>
    <submittedName>
        <fullName evidence="6">Transcriptional regulator</fullName>
    </submittedName>
</protein>
<dbReference type="PROSITE" id="PS51063">
    <property type="entry name" value="HTH_CRP_2"/>
    <property type="match status" value="1"/>
</dbReference>
<evidence type="ECO:0000313" key="6">
    <source>
        <dbReference type="EMBL" id="VEN74977.1"/>
    </source>
</evidence>
<dbReference type="InterPro" id="IPR036390">
    <property type="entry name" value="WH_DNA-bd_sf"/>
</dbReference>
<dbReference type="Pfam" id="PF00027">
    <property type="entry name" value="cNMP_binding"/>
    <property type="match status" value="1"/>
</dbReference>
<dbReference type="InterPro" id="IPR050397">
    <property type="entry name" value="Env_Response_Regulators"/>
</dbReference>
<dbReference type="SUPFAM" id="SSF51206">
    <property type="entry name" value="cAMP-binding domain-like"/>
    <property type="match status" value="1"/>
</dbReference>
<proteinExistence type="predicted"/>
<keyword evidence="1" id="KW-0805">Transcription regulation</keyword>
<dbReference type="GO" id="GO:0005829">
    <property type="term" value="C:cytosol"/>
    <property type="evidence" value="ECO:0007669"/>
    <property type="project" value="TreeGrafter"/>
</dbReference>
<dbReference type="PROSITE" id="PS50042">
    <property type="entry name" value="CNMP_BINDING_3"/>
    <property type="match status" value="1"/>
</dbReference>
<gene>
    <name evidence="6" type="ORF">EPICR_50258</name>
</gene>
<dbReference type="SUPFAM" id="SSF46785">
    <property type="entry name" value="Winged helix' DNA-binding domain"/>
    <property type="match status" value="1"/>
</dbReference>
<dbReference type="GO" id="GO:0003677">
    <property type="term" value="F:DNA binding"/>
    <property type="evidence" value="ECO:0007669"/>
    <property type="project" value="UniProtKB-KW"/>
</dbReference>
<keyword evidence="2" id="KW-0238">DNA-binding</keyword>
<evidence type="ECO:0000259" key="4">
    <source>
        <dbReference type="PROSITE" id="PS50042"/>
    </source>
</evidence>